<keyword evidence="3" id="KW-0472">Membrane</keyword>
<dbReference type="InterPro" id="IPR001940">
    <property type="entry name" value="Peptidase_S1C"/>
</dbReference>
<evidence type="ECO:0000313" key="5">
    <source>
        <dbReference type="EMBL" id="KAF4698599.1"/>
    </source>
</evidence>
<comment type="caution">
    <text evidence="5">The sequence shown here is derived from an EMBL/GenBank/DDBJ whole genome shotgun (WGS) entry which is preliminary data.</text>
</comment>
<feature type="compositionally biased region" description="Acidic residues" evidence="2">
    <location>
        <begin position="517"/>
        <end position="527"/>
    </location>
</feature>
<accession>A0A7J6PR13</accession>
<keyword evidence="6" id="KW-1185">Reference proteome</keyword>
<feature type="region of interest" description="Disordered" evidence="2">
    <location>
        <begin position="476"/>
        <end position="527"/>
    </location>
</feature>
<keyword evidence="3" id="KW-0812">Transmembrane</keyword>
<sequence>MHALLVALAVVLSAQALDTAREDIQLFEDFDGSGDLLVLYEMTVSSNISAGKVYAEYDILPRGIGNIVEQLSDEGRSDASFEAHLTRGVWKAKAGGPRTIFPPGAMLMAKIPEEGREEKWRKLSWALSGVLGASFEGMDPSHDSFAWIKPSVTPDGLMWKGLPYEPTCTENLTPWLALLPCSDRLGLAAVFMGGESSKIEFAESEFFSLGLLASVTTTEEAESRMDMTARLEIQLPPDSSVAQRLLRMRATGRDADFPLCPVFGAENTNIVKAPPRVEAQPVVVDRSLLRDDSSSTGEGYPDRLRMVYLLNVRNRANETAAVAVFDQLPFFLRPLWYSGGRQILNSSVAQALDMDMIAIKPTDHWKEPTLFRVEVKLGPGEEWQMRVPVLKSHIHTKSYSYACEKGFDVEAAMYEVRMTNRSYRGFTNGLLVMLPMPDFSMPFNVIALSTTVLTIFFSATYRVLARRQVREKISSAGGSARRGVGEEGQQQLRVPTTPRKCQTPGSRLRPRLPSIGDDSECGQEDMGDQPGVNSVVKVFCTHSEPNYSAPWSSKPQISSTSTAFAFTVDGSAEERPSRQLLLTNAHSVKHAAVIQVKTRGSSAKVVCRPLCVASECDLAILEPVFEEDDARANEFWDTLEPLKLARKLPKLGDDVTVVGYPVGGDNTSVSQGVVSRIDLQEYTAHGSAGAPRLLAIQIDAAINPGNSGGPAVDNNGRCIGVAFQALRGEGTENISYIIPTEIVKHFLEDFQKHGKYTGFGDAGFVAQPLESAYIRKALGMPANLTGVRIRRIDATAPAAEILKVDRSVLGFTVATILRAGLHAF</sequence>
<dbReference type="InterPro" id="IPR009003">
    <property type="entry name" value="Peptidase_S1_PA"/>
</dbReference>
<dbReference type="Pfam" id="PF13365">
    <property type="entry name" value="Trypsin_2"/>
    <property type="match status" value="1"/>
</dbReference>
<feature type="compositionally biased region" description="Polar residues" evidence="2">
    <location>
        <begin position="489"/>
        <end position="505"/>
    </location>
</feature>
<dbReference type="InterPro" id="IPR007245">
    <property type="entry name" value="PIG-T"/>
</dbReference>
<comment type="similarity">
    <text evidence="1">Belongs to the peptidase S1C family.</text>
</comment>
<dbReference type="Pfam" id="PF04113">
    <property type="entry name" value="Gpi16"/>
    <property type="match status" value="2"/>
</dbReference>
<reference evidence="5 6" key="1">
    <citation type="submission" date="2020-04" db="EMBL/GenBank/DDBJ databases">
        <title>Perkinsus olseni comparative genomics.</title>
        <authorList>
            <person name="Bogema D.R."/>
        </authorList>
    </citation>
    <scope>NUCLEOTIDE SEQUENCE [LARGE SCALE GENOMIC DNA]</scope>
    <source>
        <strain evidence="5 6">ATCC PRA-207</strain>
    </source>
</reference>
<dbReference type="EMBL" id="JABANO010038413">
    <property type="protein sequence ID" value="KAF4698599.1"/>
    <property type="molecule type" value="Genomic_DNA"/>
</dbReference>
<dbReference type="AlphaFoldDB" id="A0A7J6PR13"/>
<feature type="transmembrane region" description="Helical" evidence="3">
    <location>
        <begin position="443"/>
        <end position="464"/>
    </location>
</feature>
<dbReference type="Proteomes" id="UP000553632">
    <property type="component" value="Unassembled WGS sequence"/>
</dbReference>
<protein>
    <submittedName>
        <fullName evidence="5">Uncharacterized protein</fullName>
    </submittedName>
</protein>
<keyword evidence="4" id="KW-0732">Signal</keyword>
<evidence type="ECO:0000256" key="1">
    <source>
        <dbReference type="ARBA" id="ARBA00010541"/>
    </source>
</evidence>
<dbReference type="PRINTS" id="PR00834">
    <property type="entry name" value="PROTEASES2C"/>
</dbReference>
<feature type="chain" id="PRO_5029713637" evidence="4">
    <location>
        <begin position="17"/>
        <end position="824"/>
    </location>
</feature>
<feature type="signal peptide" evidence="4">
    <location>
        <begin position="1"/>
        <end position="16"/>
    </location>
</feature>
<name>A0A7J6PR13_PEROL</name>
<evidence type="ECO:0000256" key="4">
    <source>
        <dbReference type="SAM" id="SignalP"/>
    </source>
</evidence>
<dbReference type="PANTHER" id="PTHR45980">
    <property type="match status" value="1"/>
</dbReference>
<keyword evidence="3" id="KW-1133">Transmembrane helix</keyword>
<gene>
    <name evidence="5" type="ORF">FOZ63_028197</name>
</gene>
<dbReference type="GO" id="GO:0006508">
    <property type="term" value="P:proteolysis"/>
    <property type="evidence" value="ECO:0007669"/>
    <property type="project" value="InterPro"/>
</dbReference>
<dbReference type="GO" id="GO:0004252">
    <property type="term" value="F:serine-type endopeptidase activity"/>
    <property type="evidence" value="ECO:0007669"/>
    <property type="project" value="InterPro"/>
</dbReference>
<evidence type="ECO:0000256" key="2">
    <source>
        <dbReference type="SAM" id="MobiDB-lite"/>
    </source>
</evidence>
<organism evidence="5 6">
    <name type="scientific">Perkinsus olseni</name>
    <name type="common">Perkinsus atlanticus</name>
    <dbReference type="NCBI Taxonomy" id="32597"/>
    <lineage>
        <taxon>Eukaryota</taxon>
        <taxon>Sar</taxon>
        <taxon>Alveolata</taxon>
        <taxon>Perkinsozoa</taxon>
        <taxon>Perkinsea</taxon>
        <taxon>Perkinsida</taxon>
        <taxon>Perkinsidae</taxon>
        <taxon>Perkinsus</taxon>
    </lineage>
</organism>
<proteinExistence type="inferred from homology"/>
<dbReference type="Gene3D" id="2.40.10.10">
    <property type="entry name" value="Trypsin-like serine proteases"/>
    <property type="match status" value="2"/>
</dbReference>
<evidence type="ECO:0000313" key="6">
    <source>
        <dbReference type="Proteomes" id="UP000553632"/>
    </source>
</evidence>
<dbReference type="GO" id="GO:0016255">
    <property type="term" value="P:attachment of GPI anchor to protein"/>
    <property type="evidence" value="ECO:0007669"/>
    <property type="project" value="InterPro"/>
</dbReference>
<dbReference type="PANTHER" id="PTHR45980:SF18">
    <property type="entry name" value="PROTEASE DO-LIKE 9"/>
    <property type="match status" value="1"/>
</dbReference>
<dbReference type="InterPro" id="IPR043504">
    <property type="entry name" value="Peptidase_S1_PA_chymotrypsin"/>
</dbReference>
<evidence type="ECO:0000256" key="3">
    <source>
        <dbReference type="SAM" id="Phobius"/>
    </source>
</evidence>
<dbReference type="SUPFAM" id="SSF50494">
    <property type="entry name" value="Trypsin-like serine proteases"/>
    <property type="match status" value="1"/>
</dbReference>
<dbReference type="GO" id="GO:0042765">
    <property type="term" value="C:GPI-anchor transamidase complex"/>
    <property type="evidence" value="ECO:0007669"/>
    <property type="project" value="InterPro"/>
</dbReference>